<evidence type="ECO:0000259" key="3">
    <source>
        <dbReference type="Pfam" id="PF23585"/>
    </source>
</evidence>
<proteinExistence type="predicted"/>
<dbReference type="Pfam" id="PF23585">
    <property type="entry name" value="DUF7137"/>
    <property type="match status" value="1"/>
</dbReference>
<dbReference type="VEuPathDB" id="FungiDB:PV10_01299"/>
<dbReference type="PANTHER" id="PTHR42028:SF1">
    <property type="entry name" value="YALI0E30657P"/>
    <property type="match status" value="1"/>
</dbReference>
<feature type="region of interest" description="Disordered" evidence="1">
    <location>
        <begin position="41"/>
        <end position="111"/>
    </location>
</feature>
<dbReference type="RefSeq" id="XP_016229139.1">
    <property type="nucleotide sequence ID" value="XM_016365490.1"/>
</dbReference>
<gene>
    <name evidence="4" type="ORF">PV10_01299</name>
</gene>
<reference evidence="4 5" key="1">
    <citation type="submission" date="2015-01" db="EMBL/GenBank/DDBJ databases">
        <title>The Genome Sequence of Exophiala mesophila CBS40295.</title>
        <authorList>
            <consortium name="The Broad Institute Genomics Platform"/>
            <person name="Cuomo C."/>
            <person name="de Hoog S."/>
            <person name="Gorbushina A."/>
            <person name="Stielow B."/>
            <person name="Teixiera M."/>
            <person name="Abouelleil A."/>
            <person name="Chapman S.B."/>
            <person name="Priest M."/>
            <person name="Young S.K."/>
            <person name="Wortman J."/>
            <person name="Nusbaum C."/>
            <person name="Birren B."/>
        </authorList>
    </citation>
    <scope>NUCLEOTIDE SEQUENCE [LARGE SCALE GENOMIC DNA]</scope>
    <source>
        <strain evidence="4 5">CBS 40295</strain>
    </source>
</reference>
<name>A0A0D1X6W0_EXOME</name>
<feature type="signal peptide" evidence="2">
    <location>
        <begin position="1"/>
        <end position="23"/>
    </location>
</feature>
<organism evidence="4 5">
    <name type="scientific">Exophiala mesophila</name>
    <name type="common">Black yeast-like fungus</name>
    <dbReference type="NCBI Taxonomy" id="212818"/>
    <lineage>
        <taxon>Eukaryota</taxon>
        <taxon>Fungi</taxon>
        <taxon>Dikarya</taxon>
        <taxon>Ascomycota</taxon>
        <taxon>Pezizomycotina</taxon>
        <taxon>Eurotiomycetes</taxon>
        <taxon>Chaetothyriomycetidae</taxon>
        <taxon>Chaetothyriales</taxon>
        <taxon>Herpotrichiellaceae</taxon>
        <taxon>Exophiala</taxon>
    </lineage>
</organism>
<dbReference type="Proteomes" id="UP000054302">
    <property type="component" value="Unassembled WGS sequence"/>
</dbReference>
<protein>
    <recommendedName>
        <fullName evidence="3">DUF7137 domain-containing protein</fullName>
    </recommendedName>
</protein>
<dbReference type="HOGENOM" id="CLU_808999_0_0_1"/>
<evidence type="ECO:0000256" key="1">
    <source>
        <dbReference type="SAM" id="MobiDB-lite"/>
    </source>
</evidence>
<dbReference type="OrthoDB" id="2435509at2759"/>
<dbReference type="InterPro" id="IPR055561">
    <property type="entry name" value="DUF7137"/>
</dbReference>
<evidence type="ECO:0000313" key="4">
    <source>
        <dbReference type="EMBL" id="KIV97565.1"/>
    </source>
</evidence>
<accession>A0A0D1X6W0</accession>
<dbReference type="EMBL" id="KN847520">
    <property type="protein sequence ID" value="KIV97565.1"/>
    <property type="molecule type" value="Genomic_DNA"/>
</dbReference>
<dbReference type="AlphaFoldDB" id="A0A0D1X6W0"/>
<evidence type="ECO:0000256" key="2">
    <source>
        <dbReference type="SAM" id="SignalP"/>
    </source>
</evidence>
<sequence length="343" mass="37432">MKATGLFASCTLFLLFLVSSSAAWPWPAKFDIDRFLVGRQEQRPTDSASNTAAATDETTATSRASASGTGSSATITGSATSARSGSGTTRTTSTQTTPIDPRKPPGGISLITPAPIDGPQYYKVGTMIPFQWNYTSLLVTPKAIDVLASCAINSATYTIASNMSVEETGAILWDTGNFPATSSQPFPVASYTLIVHDSDRDISDVPSAGHLGAYAQYVFGMYTGYVPHLCLLYHVLIPLQTTICSLERVQVRHLQRGTVYPREASSWRSSDCGRNHYNVFCMVCQWIWCFLIRNVSSTSNNVYSKLLQRPIGSRPCTNRYILKHSDRDSHWSSWCNAFEGISG</sequence>
<feature type="compositionally biased region" description="Low complexity" evidence="1">
    <location>
        <begin position="47"/>
        <end position="97"/>
    </location>
</feature>
<dbReference type="PANTHER" id="PTHR42028">
    <property type="entry name" value="CHROMOSOME 1, WHOLE GENOME SHOTGUN SEQUENCE"/>
    <property type="match status" value="1"/>
</dbReference>
<feature type="chain" id="PRO_5002236343" description="DUF7137 domain-containing protein" evidence="2">
    <location>
        <begin position="24"/>
        <end position="343"/>
    </location>
</feature>
<dbReference type="GeneID" id="27319144"/>
<dbReference type="STRING" id="212818.A0A0D1X6W0"/>
<keyword evidence="5" id="KW-1185">Reference proteome</keyword>
<evidence type="ECO:0000313" key="5">
    <source>
        <dbReference type="Proteomes" id="UP000054302"/>
    </source>
</evidence>
<keyword evidence="2" id="KW-0732">Signal</keyword>
<feature type="domain" description="DUF7137" evidence="3">
    <location>
        <begin position="103"/>
        <end position="224"/>
    </location>
</feature>